<dbReference type="InterPro" id="IPR027417">
    <property type="entry name" value="P-loop_NTPase"/>
</dbReference>
<protein>
    <submittedName>
        <fullName evidence="2">Chromosome partitioning protein</fullName>
    </submittedName>
</protein>
<evidence type="ECO:0000313" key="2">
    <source>
        <dbReference type="EMBL" id="BCX81599.1"/>
    </source>
</evidence>
<evidence type="ECO:0000313" key="3">
    <source>
        <dbReference type="Proteomes" id="UP001321825"/>
    </source>
</evidence>
<sequence length="266" mass="29448">MRVWAVSNQKGGVGKTTTVANLAGLLARGGERVLVIDLDPHSSLSVYFGFDPEQVESGVYDLFRAAMQRQPLAPKSRIQPTPVENIDILPAAMALATIERQAGAVEGLGLVIRRALGEIAPDYERVLIDSPPMLGVLMVNALAACERLLIPVIADFLSLGGLERMLRTLAMIDRSRRQPLPYLIVPTLYDRRPRISADTLRVLEDRYGEHLWPSVIPQDTKVREASRAHLPLCHYHPRSRAALAYETLLDYLLEQEDQPTLQAASA</sequence>
<keyword evidence="3" id="KW-1185">Reference proteome</keyword>
<dbReference type="AlphaFoldDB" id="A0AAU9C6M0"/>
<dbReference type="RefSeq" id="WP_317706517.1">
    <property type="nucleotide sequence ID" value="NZ_AP024714.1"/>
</dbReference>
<proteinExistence type="predicted"/>
<accession>A0AAU9C6M0</accession>
<dbReference type="PANTHER" id="PTHR13696:SF69">
    <property type="entry name" value="PLASMID PARTITIONING PROTEIN-RELATED"/>
    <property type="match status" value="1"/>
</dbReference>
<dbReference type="EMBL" id="AP024714">
    <property type="protein sequence ID" value="BCX81599.1"/>
    <property type="molecule type" value="Genomic_DNA"/>
</dbReference>
<organism evidence="2 3">
    <name type="scientific">Methylomarinovum caldicuralii</name>
    <dbReference type="NCBI Taxonomy" id="438856"/>
    <lineage>
        <taxon>Bacteria</taxon>
        <taxon>Pseudomonadati</taxon>
        <taxon>Pseudomonadota</taxon>
        <taxon>Gammaproteobacteria</taxon>
        <taxon>Methylococcales</taxon>
        <taxon>Methylothermaceae</taxon>
        <taxon>Methylomarinovum</taxon>
    </lineage>
</organism>
<dbReference type="Pfam" id="PF13614">
    <property type="entry name" value="AAA_31"/>
    <property type="match status" value="1"/>
</dbReference>
<dbReference type="SUPFAM" id="SSF52540">
    <property type="entry name" value="P-loop containing nucleoside triphosphate hydrolases"/>
    <property type="match status" value="1"/>
</dbReference>
<dbReference type="Proteomes" id="UP001321825">
    <property type="component" value="Chromosome"/>
</dbReference>
<name>A0AAU9C6M0_9GAMM</name>
<dbReference type="KEGG" id="mcau:MIT9_P1177"/>
<dbReference type="Gene3D" id="3.40.50.300">
    <property type="entry name" value="P-loop containing nucleotide triphosphate hydrolases"/>
    <property type="match status" value="1"/>
</dbReference>
<gene>
    <name evidence="2" type="ORF">MIT9_P1177</name>
</gene>
<feature type="domain" description="AAA" evidence="1">
    <location>
        <begin position="1"/>
        <end position="177"/>
    </location>
</feature>
<evidence type="ECO:0000259" key="1">
    <source>
        <dbReference type="Pfam" id="PF13614"/>
    </source>
</evidence>
<reference evidence="3" key="1">
    <citation type="journal article" date="2024" name="Int. J. Syst. Evol. Microbiol.">
        <title>Methylomarinovum tepidoasis sp. nov., a moderately thermophilic methanotroph of the family Methylothermaceae isolated from a deep-sea hydrothermal field.</title>
        <authorList>
            <person name="Hirayama H."/>
            <person name="Takaki Y."/>
            <person name="Abe M."/>
            <person name="Miyazaki M."/>
            <person name="Uematsu K."/>
            <person name="Matsui Y."/>
            <person name="Takai K."/>
        </authorList>
    </citation>
    <scope>NUCLEOTIDE SEQUENCE [LARGE SCALE GENOMIC DNA]</scope>
    <source>
        <strain evidence="3">IT-9</strain>
    </source>
</reference>
<dbReference type="InterPro" id="IPR050678">
    <property type="entry name" value="DNA_Partitioning_ATPase"/>
</dbReference>
<dbReference type="InterPro" id="IPR025669">
    <property type="entry name" value="AAA_dom"/>
</dbReference>
<dbReference type="CDD" id="cd02042">
    <property type="entry name" value="ParAB_family"/>
    <property type="match status" value="1"/>
</dbReference>
<dbReference type="PANTHER" id="PTHR13696">
    <property type="entry name" value="P-LOOP CONTAINING NUCLEOSIDE TRIPHOSPHATE HYDROLASE"/>
    <property type="match status" value="1"/>
</dbReference>